<accession>A0A2N9EUS9</accession>
<feature type="compositionally biased region" description="Basic and acidic residues" evidence="1">
    <location>
        <begin position="24"/>
        <end position="41"/>
    </location>
</feature>
<dbReference type="PANTHER" id="PTHR34950">
    <property type="entry name" value="OS04G0457400 PROTEIN"/>
    <property type="match status" value="1"/>
</dbReference>
<sequence length="78" mass="8560">MSSIGASCAEIYVMRKRQKEKLKRMEEERVRKGESSVEESKVSGSTIGRSKKVHPGFFTSQNSAGKPGETCHNVAKAS</sequence>
<protein>
    <submittedName>
        <fullName evidence="2">Uncharacterized protein</fullName>
    </submittedName>
</protein>
<dbReference type="PANTHER" id="PTHR34950:SF2">
    <property type="entry name" value="OS10G0364900 PROTEIN"/>
    <property type="match status" value="1"/>
</dbReference>
<feature type="region of interest" description="Disordered" evidence="1">
    <location>
        <begin position="24"/>
        <end position="78"/>
    </location>
</feature>
<dbReference type="EMBL" id="OIVN01000324">
    <property type="protein sequence ID" value="SPC78319.1"/>
    <property type="molecule type" value="Genomic_DNA"/>
</dbReference>
<evidence type="ECO:0000313" key="2">
    <source>
        <dbReference type="EMBL" id="SPC78319.1"/>
    </source>
</evidence>
<organism evidence="2">
    <name type="scientific">Fagus sylvatica</name>
    <name type="common">Beechnut</name>
    <dbReference type="NCBI Taxonomy" id="28930"/>
    <lineage>
        <taxon>Eukaryota</taxon>
        <taxon>Viridiplantae</taxon>
        <taxon>Streptophyta</taxon>
        <taxon>Embryophyta</taxon>
        <taxon>Tracheophyta</taxon>
        <taxon>Spermatophyta</taxon>
        <taxon>Magnoliopsida</taxon>
        <taxon>eudicotyledons</taxon>
        <taxon>Gunneridae</taxon>
        <taxon>Pentapetalae</taxon>
        <taxon>rosids</taxon>
        <taxon>fabids</taxon>
        <taxon>Fagales</taxon>
        <taxon>Fagaceae</taxon>
        <taxon>Fagus</taxon>
    </lineage>
</organism>
<proteinExistence type="predicted"/>
<dbReference type="AlphaFoldDB" id="A0A2N9EUS9"/>
<name>A0A2N9EUS9_FAGSY</name>
<reference evidence="2" key="1">
    <citation type="submission" date="2018-02" db="EMBL/GenBank/DDBJ databases">
        <authorList>
            <person name="Cohen D.B."/>
            <person name="Kent A.D."/>
        </authorList>
    </citation>
    <scope>NUCLEOTIDE SEQUENCE</scope>
</reference>
<evidence type="ECO:0000256" key="1">
    <source>
        <dbReference type="SAM" id="MobiDB-lite"/>
    </source>
</evidence>
<gene>
    <name evidence="2" type="ORF">FSB_LOCUS6201</name>
</gene>